<evidence type="ECO:0000313" key="14">
    <source>
        <dbReference type="Proteomes" id="UP000260780"/>
    </source>
</evidence>
<comment type="similarity">
    <text evidence="2">Belongs to the multi antimicrobial extrusion (MATE) (TC 2.A.66.1) family. MepA subfamily.</text>
</comment>
<comment type="subcellular location">
    <subcellularLocation>
        <location evidence="1">Cell membrane</location>
        <topology evidence="1">Multi-pass membrane protein</topology>
    </subcellularLocation>
</comment>
<evidence type="ECO:0000256" key="4">
    <source>
        <dbReference type="ARBA" id="ARBA00022448"/>
    </source>
</evidence>
<evidence type="ECO:0000256" key="7">
    <source>
        <dbReference type="ARBA" id="ARBA00022989"/>
    </source>
</evidence>
<organism evidence="12 14">
    <name type="scientific">Phocaeicola plebeius</name>
    <dbReference type="NCBI Taxonomy" id="310297"/>
    <lineage>
        <taxon>Bacteria</taxon>
        <taxon>Pseudomonadati</taxon>
        <taxon>Bacteroidota</taxon>
        <taxon>Bacteroidia</taxon>
        <taxon>Bacteroidales</taxon>
        <taxon>Bacteroidaceae</taxon>
        <taxon>Phocaeicola</taxon>
    </lineage>
</organism>
<accession>A0A3E4WJ32</accession>
<evidence type="ECO:0000256" key="3">
    <source>
        <dbReference type="ARBA" id="ARBA00022106"/>
    </source>
</evidence>
<feature type="transmembrane region" description="Helical" evidence="10">
    <location>
        <begin position="318"/>
        <end position="339"/>
    </location>
</feature>
<dbReference type="EMBL" id="QSTF01000004">
    <property type="protein sequence ID" value="RGM42215.1"/>
    <property type="molecule type" value="Genomic_DNA"/>
</dbReference>
<proteinExistence type="inferred from homology"/>
<dbReference type="RefSeq" id="WP_022053051.1">
    <property type="nucleotide sequence ID" value="NZ_CABOGR010000015.1"/>
</dbReference>
<evidence type="ECO:0000256" key="5">
    <source>
        <dbReference type="ARBA" id="ARBA00022475"/>
    </source>
</evidence>
<keyword evidence="7 10" id="KW-1133">Transmembrane helix</keyword>
<dbReference type="Proteomes" id="UP000260780">
    <property type="component" value="Unassembled WGS sequence"/>
</dbReference>
<evidence type="ECO:0000256" key="1">
    <source>
        <dbReference type="ARBA" id="ARBA00004651"/>
    </source>
</evidence>
<dbReference type="InterPro" id="IPR048279">
    <property type="entry name" value="MdtK-like"/>
</dbReference>
<name>A0A3E4WJ32_9BACT</name>
<evidence type="ECO:0000256" key="9">
    <source>
        <dbReference type="ARBA" id="ARBA00023251"/>
    </source>
</evidence>
<keyword evidence="5" id="KW-1003">Cell membrane</keyword>
<dbReference type="STRING" id="310297.BHV76_05315"/>
<evidence type="ECO:0000256" key="6">
    <source>
        <dbReference type="ARBA" id="ARBA00022692"/>
    </source>
</evidence>
<dbReference type="Proteomes" id="UP000283485">
    <property type="component" value="Unassembled WGS sequence"/>
</dbReference>
<dbReference type="CDD" id="cd13143">
    <property type="entry name" value="MATE_MepA_like"/>
    <property type="match status" value="1"/>
</dbReference>
<dbReference type="InterPro" id="IPR002528">
    <property type="entry name" value="MATE_fam"/>
</dbReference>
<dbReference type="GO" id="GO:0005886">
    <property type="term" value="C:plasma membrane"/>
    <property type="evidence" value="ECO:0007669"/>
    <property type="project" value="UniProtKB-SubCell"/>
</dbReference>
<evidence type="ECO:0000313" key="11">
    <source>
        <dbReference type="EMBL" id="RGK55790.1"/>
    </source>
</evidence>
<evidence type="ECO:0000256" key="2">
    <source>
        <dbReference type="ARBA" id="ARBA00008417"/>
    </source>
</evidence>
<feature type="transmembrane region" description="Helical" evidence="10">
    <location>
        <begin position="273"/>
        <end position="297"/>
    </location>
</feature>
<evidence type="ECO:0000256" key="8">
    <source>
        <dbReference type="ARBA" id="ARBA00023136"/>
    </source>
</evidence>
<dbReference type="EMBL" id="QSQT01000015">
    <property type="protein sequence ID" value="RGK55790.1"/>
    <property type="molecule type" value="Genomic_DNA"/>
</dbReference>
<dbReference type="PIRSF" id="PIRSF006603">
    <property type="entry name" value="DinF"/>
    <property type="match status" value="1"/>
</dbReference>
<dbReference type="NCBIfam" id="TIGR00797">
    <property type="entry name" value="matE"/>
    <property type="match status" value="1"/>
</dbReference>
<feature type="transmembrane region" description="Helical" evidence="10">
    <location>
        <begin position="389"/>
        <end position="413"/>
    </location>
</feature>
<comment type="caution">
    <text evidence="12">The sequence shown here is derived from an EMBL/GenBank/DDBJ whole genome shotgun (WGS) entry which is preliminary data.</text>
</comment>
<protein>
    <recommendedName>
        <fullName evidence="3">Multidrug export protein MepA</fullName>
    </recommendedName>
</protein>
<keyword evidence="15" id="KW-1185">Reference proteome</keyword>
<dbReference type="InterPro" id="IPR051327">
    <property type="entry name" value="MATE_MepA_subfamily"/>
</dbReference>
<feature type="transmembrane region" description="Helical" evidence="10">
    <location>
        <begin position="21"/>
        <end position="38"/>
    </location>
</feature>
<keyword evidence="6 10" id="KW-0812">Transmembrane</keyword>
<dbReference type="PANTHER" id="PTHR43823:SF3">
    <property type="entry name" value="MULTIDRUG EXPORT PROTEIN MEPA"/>
    <property type="match status" value="1"/>
</dbReference>
<feature type="transmembrane region" description="Helical" evidence="10">
    <location>
        <begin position="138"/>
        <end position="158"/>
    </location>
</feature>
<dbReference type="Proteomes" id="UP000260862">
    <property type="component" value="Unassembled WGS sequence"/>
</dbReference>
<keyword evidence="4" id="KW-0813">Transport</keyword>
<feature type="transmembrane region" description="Helical" evidence="10">
    <location>
        <begin position="50"/>
        <end position="74"/>
    </location>
</feature>
<evidence type="ECO:0000313" key="13">
    <source>
        <dbReference type="EMBL" id="RHF89992.1"/>
    </source>
</evidence>
<dbReference type="GO" id="GO:0042910">
    <property type="term" value="F:xenobiotic transmembrane transporter activity"/>
    <property type="evidence" value="ECO:0007669"/>
    <property type="project" value="InterPro"/>
</dbReference>
<dbReference type="Pfam" id="PF01554">
    <property type="entry name" value="MatE"/>
    <property type="match status" value="2"/>
</dbReference>
<evidence type="ECO:0000313" key="16">
    <source>
        <dbReference type="Proteomes" id="UP000283485"/>
    </source>
</evidence>
<evidence type="ECO:0000313" key="12">
    <source>
        <dbReference type="EMBL" id="RGM42215.1"/>
    </source>
</evidence>
<feature type="transmembrane region" description="Helical" evidence="10">
    <location>
        <begin position="95"/>
        <end position="118"/>
    </location>
</feature>
<evidence type="ECO:0000313" key="15">
    <source>
        <dbReference type="Proteomes" id="UP000260862"/>
    </source>
</evidence>
<dbReference type="InterPro" id="IPR045070">
    <property type="entry name" value="MATE_MepA-like"/>
</dbReference>
<dbReference type="PANTHER" id="PTHR43823">
    <property type="entry name" value="SPORULATION PROTEIN YKVU"/>
    <property type="match status" value="1"/>
</dbReference>
<sequence length="453" mass="49475">MKENNPHILGEAPIGKLLVEYSIPAIIGMTLTSLYNIIDSIFIGHGVGALAISGLAITFPLMNLLVAFCTLVGVGGATLSSIRLGQKDKKGAEDILGNVAILCVINAIFYGGLAFIFLEPILFFFGASEATLPYARDFMQVILLGSPISYVMIGLNNIMRATGYPKKAMLSSMLTVGCNIILAPIFIFVLNWGIRGAALATICSQFIGMLWVLYHFYSPKTYIRFQRHSMRLKQHIIANIFAIGMSPFVMNVCACCIVIFINNRLLNYGGDMAIGAFGILNRIQMLFVMIVMGITMGMQPITGYNYGAQHFDRVKRTLKLGITAGCIITTLGFIIGELFPGVFVGMFTDNHELTDEATLALRIGILSFPVVGAQIVITQFFQSIGKARISIFLSLSRQLLFLLPGLAFLPPFYGVEGVWFSMPLSDALAFAVAALMLAYHYKKKMSGTDLRTA</sequence>
<dbReference type="AlphaFoldDB" id="A0A3E4WJ32"/>
<feature type="transmembrane region" description="Helical" evidence="10">
    <location>
        <begin position="196"/>
        <end position="216"/>
    </location>
</feature>
<evidence type="ECO:0000256" key="10">
    <source>
        <dbReference type="SAM" id="Phobius"/>
    </source>
</evidence>
<gene>
    <name evidence="13" type="ORF">DW653_09845</name>
    <name evidence="12" type="ORF">DXC17_02580</name>
    <name evidence="11" type="ORF">DXD04_09310</name>
</gene>
<feature type="transmembrane region" description="Helical" evidence="10">
    <location>
        <begin position="419"/>
        <end position="441"/>
    </location>
</feature>
<keyword evidence="8 10" id="KW-0472">Membrane</keyword>
<dbReference type="GO" id="GO:0015297">
    <property type="term" value="F:antiporter activity"/>
    <property type="evidence" value="ECO:0007669"/>
    <property type="project" value="InterPro"/>
</dbReference>
<feature type="transmembrane region" description="Helical" evidence="10">
    <location>
        <begin position="170"/>
        <end position="190"/>
    </location>
</feature>
<reference evidence="14 15" key="1">
    <citation type="submission" date="2018-08" db="EMBL/GenBank/DDBJ databases">
        <title>A genome reference for cultivated species of the human gut microbiota.</title>
        <authorList>
            <person name="Zou Y."/>
            <person name="Xue W."/>
            <person name="Luo G."/>
        </authorList>
    </citation>
    <scope>NUCLEOTIDE SEQUENCE [LARGE SCALE GENOMIC DNA]</scope>
    <source>
        <strain evidence="13 16">AM23-23</strain>
        <strain evidence="12 14">OM08-14</strain>
        <strain evidence="11 15">TF10-3AC</strain>
    </source>
</reference>
<dbReference type="GO" id="GO:0046677">
    <property type="term" value="P:response to antibiotic"/>
    <property type="evidence" value="ECO:0007669"/>
    <property type="project" value="UniProtKB-KW"/>
</dbReference>
<feature type="transmembrane region" description="Helical" evidence="10">
    <location>
        <begin position="236"/>
        <end position="261"/>
    </location>
</feature>
<feature type="transmembrane region" description="Helical" evidence="10">
    <location>
        <begin position="359"/>
        <end position="377"/>
    </location>
</feature>
<dbReference type="EMBL" id="QRHQ01000017">
    <property type="protein sequence ID" value="RHF89992.1"/>
    <property type="molecule type" value="Genomic_DNA"/>
</dbReference>
<keyword evidence="9" id="KW-0046">Antibiotic resistance</keyword>